<dbReference type="InterPro" id="IPR038058">
    <property type="entry name" value="PhnH-like_sp"/>
</dbReference>
<dbReference type="EMBL" id="FNMZ01000001">
    <property type="protein sequence ID" value="SDW42854.1"/>
    <property type="molecule type" value="Genomic_DNA"/>
</dbReference>
<name>A0A1H2THV2_9RHOB</name>
<evidence type="ECO:0000313" key="2">
    <source>
        <dbReference type="Proteomes" id="UP000199118"/>
    </source>
</evidence>
<dbReference type="STRING" id="356660.SAMN05444336_101984"/>
<sequence>MTAAPGSAPVPVPVPAPGSALEGGFAQPPLDAARAFRALLDALSRPGRINRLPGATPPAPFPEAAGALALALCDGETPVWLAPELRAPDLRAWLTFHCNAALTEDAAEAAFAFGAPAALAEALDAFSIGSPEYPDASATLVVLLPGFEGAPLTLAGPGIDGAATLTLPEAVAALHAPNRALFPQGRDLFLVAGDRVAGLPRTTRITRKEG</sequence>
<dbReference type="NCBIfam" id="TIGR03292">
    <property type="entry name" value="PhnH_redo"/>
    <property type="match status" value="1"/>
</dbReference>
<organism evidence="1 2">
    <name type="scientific">Albimonas donghaensis</name>
    <dbReference type="NCBI Taxonomy" id="356660"/>
    <lineage>
        <taxon>Bacteria</taxon>
        <taxon>Pseudomonadati</taxon>
        <taxon>Pseudomonadota</taxon>
        <taxon>Alphaproteobacteria</taxon>
        <taxon>Rhodobacterales</taxon>
        <taxon>Paracoccaceae</taxon>
        <taxon>Albimonas</taxon>
    </lineage>
</organism>
<accession>A0A1H2THV2</accession>
<keyword evidence="2" id="KW-1185">Reference proteome</keyword>
<protein>
    <submittedName>
        <fullName evidence="1">Alpha-D-ribose 1-methylphosphonate 5-triphosphate synthase subunit PhnH</fullName>
    </submittedName>
</protein>
<evidence type="ECO:0000313" key="1">
    <source>
        <dbReference type="EMBL" id="SDW42854.1"/>
    </source>
</evidence>
<dbReference type="OrthoDB" id="9814509at2"/>
<proteinExistence type="predicted"/>
<dbReference type="SUPFAM" id="SSF159709">
    <property type="entry name" value="PhnH-like"/>
    <property type="match status" value="1"/>
</dbReference>
<reference evidence="1 2" key="1">
    <citation type="submission" date="2016-10" db="EMBL/GenBank/DDBJ databases">
        <authorList>
            <person name="de Groot N.N."/>
        </authorList>
    </citation>
    <scope>NUCLEOTIDE SEQUENCE [LARGE SCALE GENOMIC DNA]</scope>
    <source>
        <strain evidence="1 2">DSM 17890</strain>
    </source>
</reference>
<dbReference type="AlphaFoldDB" id="A0A1H2THV2"/>
<dbReference type="InterPro" id="IPR008772">
    <property type="entry name" value="Phosphonate_metab_PhnH"/>
</dbReference>
<dbReference type="GO" id="GO:0019634">
    <property type="term" value="P:organic phosphonate metabolic process"/>
    <property type="evidence" value="ECO:0007669"/>
    <property type="project" value="InterPro"/>
</dbReference>
<dbReference type="Gene3D" id="3.40.50.11310">
    <property type="entry name" value="Bacterial phosphonate metabolism protein PhnH"/>
    <property type="match status" value="1"/>
</dbReference>
<dbReference type="PIRSF" id="PIRSF020680">
    <property type="entry name" value="PhnH"/>
    <property type="match status" value="1"/>
</dbReference>
<gene>
    <name evidence="1" type="ORF">SAMN05444336_101984</name>
</gene>
<dbReference type="Pfam" id="PF05845">
    <property type="entry name" value="PhnH"/>
    <property type="match status" value="1"/>
</dbReference>
<dbReference type="RefSeq" id="WP_092679967.1">
    <property type="nucleotide sequence ID" value="NZ_FNMZ01000001.1"/>
</dbReference>
<dbReference type="Proteomes" id="UP000199118">
    <property type="component" value="Unassembled WGS sequence"/>
</dbReference>